<evidence type="ECO:0000256" key="3">
    <source>
        <dbReference type="ARBA" id="ARBA00022833"/>
    </source>
</evidence>
<organism evidence="7 8">
    <name type="scientific">Solanum pennellii</name>
    <name type="common">Tomato</name>
    <name type="synonym">Lycopersicon pennellii</name>
    <dbReference type="NCBI Taxonomy" id="28526"/>
    <lineage>
        <taxon>Eukaryota</taxon>
        <taxon>Viridiplantae</taxon>
        <taxon>Streptophyta</taxon>
        <taxon>Embryophyta</taxon>
        <taxon>Tracheophyta</taxon>
        <taxon>Spermatophyta</taxon>
        <taxon>Magnoliopsida</taxon>
        <taxon>eudicotyledons</taxon>
        <taxon>Gunneridae</taxon>
        <taxon>Pentapetalae</taxon>
        <taxon>asterids</taxon>
        <taxon>lamiids</taxon>
        <taxon>Solanales</taxon>
        <taxon>Solanaceae</taxon>
        <taxon>Solanoideae</taxon>
        <taxon>Solaneae</taxon>
        <taxon>Solanum</taxon>
        <taxon>Solanum subgen. Lycopersicon</taxon>
    </lineage>
</organism>
<evidence type="ECO:0000313" key="7">
    <source>
        <dbReference type="Proteomes" id="UP000694930"/>
    </source>
</evidence>
<dbReference type="PROSITE" id="PS50158">
    <property type="entry name" value="ZF_CCHC"/>
    <property type="match status" value="1"/>
</dbReference>
<dbReference type="PROSITE" id="PS50966">
    <property type="entry name" value="ZF_SWIM"/>
    <property type="match status" value="1"/>
</dbReference>
<evidence type="ECO:0000256" key="4">
    <source>
        <dbReference type="PROSITE-ProRule" id="PRU00047"/>
    </source>
</evidence>
<dbReference type="InterPro" id="IPR007527">
    <property type="entry name" value="Znf_SWIM"/>
</dbReference>
<accession>A0ABM1VA00</accession>
<dbReference type="Proteomes" id="UP000694930">
    <property type="component" value="Chromosome 1"/>
</dbReference>
<evidence type="ECO:0000256" key="2">
    <source>
        <dbReference type="ARBA" id="ARBA00022771"/>
    </source>
</evidence>
<keyword evidence="1" id="KW-0479">Metal-binding</keyword>
<evidence type="ECO:0000259" key="5">
    <source>
        <dbReference type="PROSITE" id="PS50158"/>
    </source>
</evidence>
<evidence type="ECO:0000313" key="8">
    <source>
        <dbReference type="RefSeq" id="XP_027772568.1"/>
    </source>
</evidence>
<dbReference type="RefSeq" id="XP_027772568.1">
    <property type="nucleotide sequence ID" value="XM_027916767.1"/>
</dbReference>
<dbReference type="InterPro" id="IPR006564">
    <property type="entry name" value="Znf_PMZ"/>
</dbReference>
<name>A0ABM1VA00_SOLPN</name>
<dbReference type="SMART" id="SM00575">
    <property type="entry name" value="ZnF_PMZ"/>
    <property type="match status" value="1"/>
</dbReference>
<feature type="domain" description="CCHC-type" evidence="5">
    <location>
        <begin position="230"/>
        <end position="243"/>
    </location>
</feature>
<gene>
    <name evidence="8" type="primary">LOC114076966</name>
</gene>
<dbReference type="PANTHER" id="PTHR31973:SF113">
    <property type="entry name" value="PROTEIN FAR1-RELATED SEQUENCE 5-LIKE"/>
    <property type="match status" value="1"/>
</dbReference>
<proteinExistence type="predicted"/>
<dbReference type="InterPro" id="IPR001878">
    <property type="entry name" value="Znf_CCHC"/>
</dbReference>
<dbReference type="GeneID" id="114076966"/>
<protein>
    <submittedName>
        <fullName evidence="8">Uncharacterized protein LOC114076966</fullName>
    </submittedName>
</protein>
<feature type="domain" description="SWIM-type" evidence="6">
    <location>
        <begin position="122"/>
        <end position="154"/>
    </location>
</feature>
<evidence type="ECO:0000256" key="1">
    <source>
        <dbReference type="ARBA" id="ARBA00022723"/>
    </source>
</evidence>
<keyword evidence="7" id="KW-1185">Reference proteome</keyword>
<keyword evidence="3" id="KW-0862">Zinc</keyword>
<reference evidence="7" key="1">
    <citation type="journal article" date="2014" name="Nat. Genet.">
        <title>The genome of the stress-tolerant wild tomato species Solanum pennellii.</title>
        <authorList>
            <person name="Bolger A."/>
            <person name="Scossa F."/>
            <person name="Bolger M.E."/>
            <person name="Lanz C."/>
            <person name="Maumus F."/>
            <person name="Tohge T."/>
            <person name="Quesneville H."/>
            <person name="Alseekh S."/>
            <person name="Sorensen I."/>
            <person name="Lichtenstein G."/>
            <person name="Fich E.A."/>
            <person name="Conte M."/>
            <person name="Keller H."/>
            <person name="Schneeberger K."/>
            <person name="Schwacke R."/>
            <person name="Ofner I."/>
            <person name="Vrebalov J."/>
            <person name="Xu Y."/>
            <person name="Osorio S."/>
            <person name="Aflitos S.A."/>
            <person name="Schijlen E."/>
            <person name="Jimenez-Gomez J.M."/>
            <person name="Ryngajllo M."/>
            <person name="Kimura S."/>
            <person name="Kumar R."/>
            <person name="Koenig D."/>
            <person name="Headland L.R."/>
            <person name="Maloof J.N."/>
            <person name="Sinha N."/>
            <person name="van Ham R.C."/>
            <person name="Lankhorst R.K."/>
            <person name="Mao L."/>
            <person name="Vogel A."/>
            <person name="Arsova B."/>
            <person name="Panstruga R."/>
            <person name="Fei Z."/>
            <person name="Rose J.K."/>
            <person name="Zamir D."/>
            <person name="Carrari F."/>
            <person name="Giovannoni J.J."/>
            <person name="Weigel D."/>
            <person name="Usadel B."/>
            <person name="Fernie A.R."/>
        </authorList>
    </citation>
    <scope>NUCLEOTIDE SEQUENCE [LARGE SCALE GENOMIC DNA]</scope>
    <source>
        <strain evidence="7">cv. LA0716</strain>
    </source>
</reference>
<keyword evidence="2 4" id="KW-0863">Zinc-finger</keyword>
<evidence type="ECO:0000259" key="6">
    <source>
        <dbReference type="PROSITE" id="PS50966"/>
    </source>
</evidence>
<dbReference type="Pfam" id="PF04434">
    <property type="entry name" value="SWIM"/>
    <property type="match status" value="1"/>
</dbReference>
<sequence length="250" mass="28744">MAKLDKIDGRVKKYLQDAGYERWARSHATVNRGRMMTSNIAECINGCLVDARQIPIIDFLEEVRILFGSWNCKNREIASYTKETFSRRFEDILVLNASKSAKMKVVASSEFIFSVYEGGIRYIVCLERKTCSCGRFQHDEIPCPHAIAVLKKKNITDVHPYCSDYYKHDALTNTYAIPIKLMPDKREWKAPDSVLEEVVLPPKYKKMPGRAKKKRKKNADEKITTKTNCCGRCGQEGHNKRTCTFFPKDS</sequence>
<dbReference type="PANTHER" id="PTHR31973">
    <property type="entry name" value="POLYPROTEIN, PUTATIVE-RELATED"/>
    <property type="match status" value="1"/>
</dbReference>
<reference evidence="8" key="2">
    <citation type="submission" date="2025-08" db="UniProtKB">
        <authorList>
            <consortium name="RefSeq"/>
        </authorList>
    </citation>
    <scope>IDENTIFICATION</scope>
</reference>